<dbReference type="GO" id="GO:0009086">
    <property type="term" value="P:methionine biosynthetic process"/>
    <property type="evidence" value="ECO:0007669"/>
    <property type="project" value="TreeGrafter"/>
</dbReference>
<dbReference type="InterPro" id="IPR036589">
    <property type="entry name" value="HCY_dom_sf"/>
</dbReference>
<keyword evidence="8" id="KW-1185">Reference proteome</keyword>
<dbReference type="EMBL" id="BSXN01002513">
    <property type="protein sequence ID" value="GME76821.1"/>
    <property type="molecule type" value="Genomic_DNA"/>
</dbReference>
<reference evidence="7" key="1">
    <citation type="submission" date="2023-04" db="EMBL/GenBank/DDBJ databases">
        <title>Candida boidinii NBRC 10035.</title>
        <authorList>
            <person name="Ichikawa N."/>
            <person name="Sato H."/>
            <person name="Tonouchi N."/>
        </authorList>
    </citation>
    <scope>NUCLEOTIDE SEQUENCE</scope>
    <source>
        <strain evidence="7">NBRC 10035</strain>
    </source>
</reference>
<keyword evidence="1 5" id="KW-0489">Methyltransferase</keyword>
<dbReference type="SUPFAM" id="SSF82282">
    <property type="entry name" value="Homocysteine S-methyltransferase"/>
    <property type="match status" value="1"/>
</dbReference>
<dbReference type="PROSITE" id="PS50970">
    <property type="entry name" value="HCY"/>
    <property type="match status" value="1"/>
</dbReference>
<dbReference type="GO" id="GO:0046872">
    <property type="term" value="F:metal ion binding"/>
    <property type="evidence" value="ECO:0007669"/>
    <property type="project" value="UniProtKB-KW"/>
</dbReference>
<evidence type="ECO:0000256" key="3">
    <source>
        <dbReference type="ARBA" id="ARBA00022723"/>
    </source>
</evidence>
<dbReference type="PANTHER" id="PTHR46015">
    <property type="entry name" value="ZGC:172121"/>
    <property type="match status" value="1"/>
</dbReference>
<dbReference type="GO" id="GO:0032259">
    <property type="term" value="P:methylation"/>
    <property type="evidence" value="ECO:0007669"/>
    <property type="project" value="UniProtKB-KW"/>
</dbReference>
<dbReference type="InterPro" id="IPR051486">
    <property type="entry name" value="Hcy_S-methyltransferase"/>
</dbReference>
<evidence type="ECO:0000256" key="5">
    <source>
        <dbReference type="PROSITE-ProRule" id="PRU00333"/>
    </source>
</evidence>
<feature type="binding site" evidence="5">
    <location>
        <position position="319"/>
    </location>
    <ligand>
        <name>Zn(2+)</name>
        <dbReference type="ChEBI" id="CHEBI:29105"/>
    </ligand>
</feature>
<dbReference type="PANTHER" id="PTHR46015:SF1">
    <property type="entry name" value="HOMOCYSTEINE S-METHYLTRANSFERASE-LIKE ISOFORM 1"/>
    <property type="match status" value="1"/>
</dbReference>
<dbReference type="Gene3D" id="3.20.20.330">
    <property type="entry name" value="Homocysteine-binding-like domain"/>
    <property type="match status" value="1"/>
</dbReference>
<keyword evidence="4 5" id="KW-0862">Zinc</keyword>
<dbReference type="GO" id="GO:0008898">
    <property type="term" value="F:S-adenosylmethionine-homocysteine S-methyltransferase activity"/>
    <property type="evidence" value="ECO:0007669"/>
    <property type="project" value="TreeGrafter"/>
</dbReference>
<dbReference type="NCBIfam" id="NF007020">
    <property type="entry name" value="PRK09485.1"/>
    <property type="match status" value="1"/>
</dbReference>
<evidence type="ECO:0000313" key="7">
    <source>
        <dbReference type="EMBL" id="GME76821.1"/>
    </source>
</evidence>
<evidence type="ECO:0000259" key="6">
    <source>
        <dbReference type="PROSITE" id="PS50970"/>
    </source>
</evidence>
<keyword evidence="2 5" id="KW-0808">Transferase</keyword>
<feature type="binding site" evidence="5">
    <location>
        <position position="320"/>
    </location>
    <ligand>
        <name>Zn(2+)</name>
        <dbReference type="ChEBI" id="CHEBI:29105"/>
    </ligand>
</feature>
<feature type="binding site" evidence="5">
    <location>
        <position position="241"/>
    </location>
    <ligand>
        <name>Zn(2+)</name>
        <dbReference type="ChEBI" id="CHEBI:29105"/>
    </ligand>
</feature>
<dbReference type="Pfam" id="PF02574">
    <property type="entry name" value="S-methyl_trans"/>
    <property type="match status" value="1"/>
</dbReference>
<sequence>MVSLYDRILNESRPLLLDGGTGTELEKRGVDVNHKLWSGIALINQPDTLEKLHYDYYSSGSDAILTATYQLCDANLKDIGVNPESVYSKAVEVSKKAKDAINKEDSGSKPRYIIGSVGPYGASLADGSEYTGKYLPDVDERKLAEFHYGRLKYLLLSDDIDMIGFETFPNFIEIKAVLNQFKSIIEENKLISKSCYLSLSLNDDFNLVDGTLLSDLIKFLVDWKKENCTENIKLACIGANCCKLSQSSRIIKKIAGLLSSEDANDLKIVMYPNSGEVYDGLTKEWYPASDMEDGLHAASLVDNVDLWLNTNKVGILGGCCRTGPSDIFEINEFLNKKYQ</sequence>
<evidence type="ECO:0000256" key="1">
    <source>
        <dbReference type="ARBA" id="ARBA00022603"/>
    </source>
</evidence>
<comment type="cofactor">
    <cofactor evidence="5">
        <name>Zn(2+)</name>
        <dbReference type="ChEBI" id="CHEBI:29105"/>
    </cofactor>
</comment>
<dbReference type="GO" id="GO:0033528">
    <property type="term" value="P:S-methylmethionine cycle"/>
    <property type="evidence" value="ECO:0007669"/>
    <property type="project" value="TreeGrafter"/>
</dbReference>
<dbReference type="Proteomes" id="UP001165120">
    <property type="component" value="Unassembled WGS sequence"/>
</dbReference>
<feature type="domain" description="Hcy-binding" evidence="6">
    <location>
        <begin position="3"/>
        <end position="334"/>
    </location>
</feature>
<protein>
    <submittedName>
        <fullName evidence="7">Unnamed protein product</fullName>
    </submittedName>
</protein>
<evidence type="ECO:0000256" key="4">
    <source>
        <dbReference type="ARBA" id="ARBA00022833"/>
    </source>
</evidence>
<keyword evidence="3 5" id="KW-0479">Metal-binding</keyword>
<comment type="caution">
    <text evidence="7">The sequence shown here is derived from an EMBL/GenBank/DDBJ whole genome shotgun (WGS) entry which is preliminary data.</text>
</comment>
<accession>A0A9W6T3X0</accession>
<dbReference type="AlphaFoldDB" id="A0A9W6T3X0"/>
<evidence type="ECO:0000256" key="2">
    <source>
        <dbReference type="ARBA" id="ARBA00022679"/>
    </source>
</evidence>
<dbReference type="InterPro" id="IPR003726">
    <property type="entry name" value="HCY_dom"/>
</dbReference>
<organism evidence="7 8">
    <name type="scientific">Candida boidinii</name>
    <name type="common">Yeast</name>
    <dbReference type="NCBI Taxonomy" id="5477"/>
    <lineage>
        <taxon>Eukaryota</taxon>
        <taxon>Fungi</taxon>
        <taxon>Dikarya</taxon>
        <taxon>Ascomycota</taxon>
        <taxon>Saccharomycotina</taxon>
        <taxon>Pichiomycetes</taxon>
        <taxon>Pichiales</taxon>
        <taxon>Pichiaceae</taxon>
        <taxon>Ogataea</taxon>
        <taxon>Ogataea/Candida clade</taxon>
    </lineage>
</organism>
<gene>
    <name evidence="7" type="ORF">Cboi02_000532500</name>
</gene>
<name>A0A9W6T3X0_CANBO</name>
<evidence type="ECO:0000313" key="8">
    <source>
        <dbReference type="Proteomes" id="UP001165120"/>
    </source>
</evidence>
<proteinExistence type="predicted"/>